<evidence type="ECO:0000313" key="1">
    <source>
        <dbReference type="EMBL" id="KAF2628819.1"/>
    </source>
</evidence>
<accession>A0ACB6S450</accession>
<organism evidence="1 2">
    <name type="scientific">Macroventuria anomochaeta</name>
    <dbReference type="NCBI Taxonomy" id="301207"/>
    <lineage>
        <taxon>Eukaryota</taxon>
        <taxon>Fungi</taxon>
        <taxon>Dikarya</taxon>
        <taxon>Ascomycota</taxon>
        <taxon>Pezizomycotina</taxon>
        <taxon>Dothideomycetes</taxon>
        <taxon>Pleosporomycetidae</taxon>
        <taxon>Pleosporales</taxon>
        <taxon>Pleosporineae</taxon>
        <taxon>Didymellaceae</taxon>
        <taxon>Macroventuria</taxon>
    </lineage>
</organism>
<dbReference type="EMBL" id="MU006712">
    <property type="protein sequence ID" value="KAF2628819.1"/>
    <property type="molecule type" value="Genomic_DNA"/>
</dbReference>
<keyword evidence="2" id="KW-1185">Reference proteome</keyword>
<protein>
    <submittedName>
        <fullName evidence="1">Uncharacterized protein</fullName>
    </submittedName>
</protein>
<evidence type="ECO:0000313" key="2">
    <source>
        <dbReference type="Proteomes" id="UP000799754"/>
    </source>
</evidence>
<proteinExistence type="predicted"/>
<comment type="caution">
    <text evidence="1">The sequence shown here is derived from an EMBL/GenBank/DDBJ whole genome shotgun (WGS) entry which is preliminary data.</text>
</comment>
<gene>
    <name evidence="1" type="ORF">BU25DRAFT_390760</name>
</gene>
<dbReference type="Proteomes" id="UP000799754">
    <property type="component" value="Unassembled WGS sequence"/>
</dbReference>
<name>A0ACB6S450_9PLEO</name>
<reference evidence="1" key="1">
    <citation type="journal article" date="2020" name="Stud. Mycol.">
        <title>101 Dothideomycetes genomes: a test case for predicting lifestyles and emergence of pathogens.</title>
        <authorList>
            <person name="Haridas S."/>
            <person name="Albert R."/>
            <person name="Binder M."/>
            <person name="Bloem J."/>
            <person name="Labutti K."/>
            <person name="Salamov A."/>
            <person name="Andreopoulos B."/>
            <person name="Baker S."/>
            <person name="Barry K."/>
            <person name="Bills G."/>
            <person name="Bluhm B."/>
            <person name="Cannon C."/>
            <person name="Castanera R."/>
            <person name="Culley D."/>
            <person name="Daum C."/>
            <person name="Ezra D."/>
            <person name="Gonzalez J."/>
            <person name="Henrissat B."/>
            <person name="Kuo A."/>
            <person name="Liang C."/>
            <person name="Lipzen A."/>
            <person name="Lutzoni F."/>
            <person name="Magnuson J."/>
            <person name="Mondo S."/>
            <person name="Nolan M."/>
            <person name="Ohm R."/>
            <person name="Pangilinan J."/>
            <person name="Park H.-J."/>
            <person name="Ramirez L."/>
            <person name="Alfaro M."/>
            <person name="Sun H."/>
            <person name="Tritt A."/>
            <person name="Yoshinaga Y."/>
            <person name="Zwiers L.-H."/>
            <person name="Turgeon B."/>
            <person name="Goodwin S."/>
            <person name="Spatafora J."/>
            <person name="Crous P."/>
            <person name="Grigoriev I."/>
        </authorList>
    </citation>
    <scope>NUCLEOTIDE SEQUENCE</scope>
    <source>
        <strain evidence="1">CBS 525.71</strain>
    </source>
</reference>
<sequence length="389" mass="44262">MAMPFSRESWIWYICAIGIIIARLIARRILFRSLKGLQLDDWTMGLFVLTSYTALMVVSNRWFKAGSNLESPDFNFGTLNDDQLSRRTYGSKMMIVTEQMQISVIWSCKACLLIMYYRLTRTALRNENIAIKLLSAYVALGYVTMQILYFAVWCRPFSEYYAVPTNSVQCNTLVDHRITKAVFNISSDLIMLSIALQMLIRSTLPWRRKLVLCGIFSLGIFVIAAAALNSYYSFAHPYDDMWMFWYVRESSMAIIVANIPFTWTIIRELFEVGDFDESVQPWTFHPHARTTSVATHTTHQTVSSGQRARTRESPINSHGSRGTQSITLVGSMSPGKENGESPAKSLALDDIDRNLEIQAVRSHDFASVPSRSNQTEGRILRQSVETSSQ</sequence>